<gene>
    <name evidence="7" type="ORF">FQ330_00660</name>
</gene>
<evidence type="ECO:0008006" key="9">
    <source>
        <dbReference type="Google" id="ProtNLM"/>
    </source>
</evidence>
<feature type="transmembrane region" description="Helical" evidence="6">
    <location>
        <begin position="36"/>
        <end position="53"/>
    </location>
</feature>
<keyword evidence="8" id="KW-1185">Reference proteome</keyword>
<dbReference type="PANTHER" id="PTHR30509:SF9">
    <property type="entry name" value="MULTIDRUG RESISTANCE PROTEIN MDTO"/>
    <property type="match status" value="1"/>
</dbReference>
<sequence>MARSEHPPTEPSEIIDASVTAKTERALHRWLPPARIANAVRAALAAMAAWLLGTQLPADFAEYAYAAPLGAFIATGTTVFTIARTALQQAVGLAIGAAVGLAMLAVDIHGLLKIGIIAVIGVLLQGAGALGIGAGVVPVVAVLVIIFGGVDADGYAVAYVGQFSVGLVVGVIVNMLVMPPLYDREARERIRGEVRRTADRVEQLAEMLRGEWPPKDESWVDWGLELQGSVEELSQEVVAARESRVLNVRSMWRHHDLARDERSVATVRSVSHRMIDVLDAIAAAAWESPLEVEMEDDERRLTARAMDALAEHLRAWAGTGGAEEASAASGEAIERLYRRIIAHDEPESGMATLVFALRAMRERIDRAAEAEREEEAEAASSPPR</sequence>
<dbReference type="PANTHER" id="PTHR30509">
    <property type="entry name" value="P-HYDROXYBENZOIC ACID EFFLUX PUMP SUBUNIT-RELATED"/>
    <property type="match status" value="1"/>
</dbReference>
<feature type="transmembrane region" description="Helical" evidence="6">
    <location>
        <begin position="65"/>
        <end position="83"/>
    </location>
</feature>
<evidence type="ECO:0000313" key="8">
    <source>
        <dbReference type="Proteomes" id="UP000323221"/>
    </source>
</evidence>
<evidence type="ECO:0000256" key="3">
    <source>
        <dbReference type="ARBA" id="ARBA00022692"/>
    </source>
</evidence>
<dbReference type="GO" id="GO:0005886">
    <property type="term" value="C:plasma membrane"/>
    <property type="evidence" value="ECO:0007669"/>
    <property type="project" value="UniProtKB-SubCell"/>
</dbReference>
<reference evidence="7 8" key="1">
    <citation type="submission" date="2019-08" db="EMBL/GenBank/DDBJ databases">
        <title>Agrococcus lahaulensis sp. nov., isolated from a cold desert of the Indian Himalayas.</title>
        <authorList>
            <person name="Qu J.H."/>
        </authorList>
    </citation>
    <scope>NUCLEOTIDE SEQUENCE [LARGE SCALE GENOMIC DNA]</scope>
    <source>
        <strain evidence="7 8">NS18</strain>
    </source>
</reference>
<evidence type="ECO:0000256" key="4">
    <source>
        <dbReference type="ARBA" id="ARBA00022989"/>
    </source>
</evidence>
<evidence type="ECO:0000313" key="7">
    <source>
        <dbReference type="EMBL" id="KAA6435980.1"/>
    </source>
</evidence>
<organism evidence="7 8">
    <name type="scientific">Agrococcus sediminis</name>
    <dbReference type="NCBI Taxonomy" id="2599924"/>
    <lineage>
        <taxon>Bacteria</taxon>
        <taxon>Bacillati</taxon>
        <taxon>Actinomycetota</taxon>
        <taxon>Actinomycetes</taxon>
        <taxon>Micrococcales</taxon>
        <taxon>Microbacteriaceae</taxon>
        <taxon>Agrococcus</taxon>
    </lineage>
</organism>
<accession>A0A5M8QLY8</accession>
<feature type="transmembrane region" description="Helical" evidence="6">
    <location>
        <begin position="156"/>
        <end position="177"/>
    </location>
</feature>
<feature type="transmembrane region" description="Helical" evidence="6">
    <location>
        <begin position="89"/>
        <end position="106"/>
    </location>
</feature>
<keyword evidence="3 6" id="KW-0812">Transmembrane</keyword>
<evidence type="ECO:0000256" key="2">
    <source>
        <dbReference type="ARBA" id="ARBA00022475"/>
    </source>
</evidence>
<feature type="transmembrane region" description="Helical" evidence="6">
    <location>
        <begin position="118"/>
        <end position="150"/>
    </location>
</feature>
<keyword evidence="4 6" id="KW-1133">Transmembrane helix</keyword>
<protein>
    <recommendedName>
        <fullName evidence="9">FUSC family protein</fullName>
    </recommendedName>
</protein>
<keyword evidence="2" id="KW-1003">Cell membrane</keyword>
<dbReference type="OrthoDB" id="3579456at2"/>
<dbReference type="RefSeq" id="WP_146354377.1">
    <property type="nucleotide sequence ID" value="NZ_VOIR01000011.1"/>
</dbReference>
<comment type="subcellular location">
    <subcellularLocation>
        <location evidence="1">Cell membrane</location>
        <topology evidence="1">Multi-pass membrane protein</topology>
    </subcellularLocation>
</comment>
<evidence type="ECO:0000256" key="1">
    <source>
        <dbReference type="ARBA" id="ARBA00004651"/>
    </source>
</evidence>
<evidence type="ECO:0000256" key="6">
    <source>
        <dbReference type="SAM" id="Phobius"/>
    </source>
</evidence>
<comment type="caution">
    <text evidence="7">The sequence shown here is derived from an EMBL/GenBank/DDBJ whole genome shotgun (WGS) entry which is preliminary data.</text>
</comment>
<evidence type="ECO:0000256" key="5">
    <source>
        <dbReference type="ARBA" id="ARBA00023136"/>
    </source>
</evidence>
<keyword evidence="5 6" id="KW-0472">Membrane</keyword>
<proteinExistence type="predicted"/>
<dbReference type="AlphaFoldDB" id="A0A5M8QLY8"/>
<dbReference type="Proteomes" id="UP000323221">
    <property type="component" value="Unassembled WGS sequence"/>
</dbReference>
<dbReference type="EMBL" id="VOIR01000011">
    <property type="protein sequence ID" value="KAA6435980.1"/>
    <property type="molecule type" value="Genomic_DNA"/>
</dbReference>
<name>A0A5M8QLY8_9MICO</name>